<reference evidence="1" key="1">
    <citation type="journal article" date="2015" name="PLoS Biol.">
        <title>The Discovery, Distribution, and Evolution of Viruses Associated with Drosophila melanogaster.</title>
        <authorList>
            <person name="Webster C.L."/>
            <person name="Waldron F.M."/>
            <person name="Robertson S."/>
            <person name="Crowson D."/>
            <person name="Ferrari G."/>
            <person name="Quintana J.F."/>
            <person name="Brouqui J.M."/>
            <person name="Bayne E.H."/>
            <person name="Longdon B."/>
            <person name="Buck A.H."/>
            <person name="Lazzaro B.P."/>
            <person name="Akorli J."/>
            <person name="Haddrill P.R."/>
            <person name="Obbard D.J."/>
        </authorList>
    </citation>
    <scope>NUCLEOTIDE SEQUENCE</scope>
</reference>
<reference evidence="3" key="2">
    <citation type="submission" date="2016-04" db="EMBL/GenBank/DDBJ databases">
        <title>The complete genome of Kallithea virus.</title>
        <authorList>
            <consortium name="DrosEU Consortium"/>
            <person name="Obbard D.J."/>
            <person name="Serga S."/>
            <person name="Kozeretska I."/>
            <person name="Waldron F.M."/>
            <person name="Webster C.L."/>
            <person name="Staubach F."/>
        </authorList>
    </citation>
    <scope>NUCLEOTIDE SEQUENCE [LARGE SCALE GENOMIC DNA]</scope>
</reference>
<sequence>MYNTKTPAFYFCFKHAHYHLTYPDIKCIIQTFKCCDSAKLVNEFDECFVVSVINDPNAQSSIANGNKMYTKRPTSSSSSSTTCKRRYVINDFKHNNIPQLKCKEYIIFDPRIWREQSYNHFMSFIRAVITTPQAILERYKRFESSNFSISNIKKYISGKESIIRRSITGYETNGIYQTSTISCLIPYYSVMLPQTLYDLLESENYDLDLVMVKRDPSILPTCMYVCSVIRNPDPNIICTTISDQQSKGFNQDQDGDRNAEYFICRKINGYDSTKSYDYKIAKMELALAFKCKRTLVGTPRYLLSETSLLKVARFPEYFASDPFYSKTHSYGKKFMNEASAGYLSDEYDDFQRALIEHNRTETSQYITVSDILLQTDKLPSIVRSGAKGNVELIRMLLDNISSAKRLTLDDRKQEMLGLCNKYITSSQDLSRNGRKQFAALYAAHDLVSLFSNIYINKCCYANYDEFASAGTLLFNESSLELFVSDLLNAPLL</sequence>
<evidence type="ECO:0000313" key="2">
    <source>
        <dbReference type="EMBL" id="AQN78613.1"/>
    </source>
</evidence>
<evidence type="ECO:0000313" key="3">
    <source>
        <dbReference type="Proteomes" id="UP000204438"/>
    </source>
</evidence>
<reference evidence="2" key="3">
    <citation type="journal article" date="2021" name="Virus">
        <title>The discovery, distribution and diversity of DNA viruses associated with Drosophila melanogaster in Europe.</title>
        <authorList>
            <person name="Wallace M.A."/>
            <person name="Coffman K.A."/>
            <person name="Gilbert C."/>
            <person name="Ravindran S."/>
            <person name="Albery G.F."/>
            <person name="Abbott J."/>
            <person name="Argyridou E."/>
            <person name="Bellosta P."/>
            <person name="Betancourt A.J."/>
            <person name="Colinet H."/>
            <person name="Eric K."/>
            <person name="Glaser-Schmitt A."/>
            <person name="Grath S."/>
            <person name="Jelic M."/>
            <person name="Kankare M."/>
            <person name="Kozeretska I."/>
            <person name="Loeschcke V."/>
            <person name="Montchamp-Moreau C."/>
            <person name="Ometto L."/>
            <person name="Onder B.S."/>
            <person name="Orengo D.J."/>
            <person name="Parsch J."/>
            <person name="Pascual M."/>
            <person name="Patenkovic A."/>
            <person name="Puerma E."/>
            <person name="Ritchie M.G."/>
            <person name="Rota-Stabelli O."/>
            <person name="Schou M.F."/>
            <person name="Serga S.V."/>
            <person name="Stamenkovic-Radak M."/>
            <person name="Tanaskovic M."/>
            <person name="Veselinovic M.S."/>
            <person name="Vieira J."/>
            <person name="Vieira C.P."/>
            <person name="Kapun M."/>
            <person name="Flatt T."/>
            <person name="Gonzalez J."/>
            <person name="Staubach F."/>
            <person name="Obbard D.J."/>
        </authorList>
    </citation>
    <scope>NUCLEOTIDE SEQUENCE</scope>
    <source>
        <strain evidence="2">DrosEU46_Kharkiv_2014</strain>
    </source>
</reference>
<proteinExistence type="predicted"/>
<dbReference type="KEGG" id="vg:31079525"/>
<dbReference type="RefSeq" id="YP_009345918.1">
    <property type="nucleotide sequence ID" value="NC_033829.1"/>
</dbReference>
<organism evidence="1">
    <name type="scientific">Kallithea virus</name>
    <dbReference type="NCBI Taxonomy" id="1654582"/>
    <lineage>
        <taxon>Viruses</taxon>
        <taxon>Viruses incertae sedis</taxon>
        <taxon>Naldaviricetes</taxon>
        <taxon>Lefavirales</taxon>
        <taxon>Nudiviridae</taxon>
        <taxon>Alphanudivirus</taxon>
        <taxon>Alphanudivirus dromelanogasteris</taxon>
    </lineage>
</organism>
<protein>
    <submittedName>
        <fullName evidence="2">ACH96226.1 lef-9-like protein</fullName>
    </submittedName>
    <submittedName>
        <fullName evidence="1">Putative lef-9</fullName>
    </submittedName>
</protein>
<dbReference type="EMBL" id="KX130344">
    <property type="protein sequence ID" value="AQN78613.1"/>
    <property type="molecule type" value="Genomic_DNA"/>
</dbReference>
<dbReference type="OrthoDB" id="4328at10239"/>
<evidence type="ECO:0000313" key="1">
    <source>
        <dbReference type="EMBL" id="AKH40407.1"/>
    </source>
</evidence>
<accession>A0A0F7KNN7</accession>
<dbReference type="Proteomes" id="UP000204438">
    <property type="component" value="Segment"/>
</dbReference>
<name>A0A0F7KNN7_9VIRU</name>
<keyword evidence="3" id="KW-1185">Reference proteome</keyword>
<dbReference type="EMBL" id="KP714108">
    <property type="protein sequence ID" value="AKH40407.1"/>
    <property type="molecule type" value="Genomic_DNA"/>
</dbReference>
<dbReference type="GeneID" id="31079525"/>